<dbReference type="KEGG" id="aacx:DEACI_3796"/>
<evidence type="ECO:0000256" key="5">
    <source>
        <dbReference type="ARBA" id="ARBA00022490"/>
    </source>
</evidence>
<feature type="modified residue" description="Phosphohistidine" evidence="14">
    <location>
        <position position="56"/>
    </location>
</feature>
<keyword evidence="9" id="KW-0547">Nucleotide-binding</keyword>
<dbReference type="Gene3D" id="1.20.120.160">
    <property type="entry name" value="HPT domain"/>
    <property type="match status" value="1"/>
</dbReference>
<dbReference type="InterPro" id="IPR036641">
    <property type="entry name" value="HPT_dom_sf"/>
</dbReference>
<dbReference type="Pfam" id="PF01627">
    <property type="entry name" value="Hpt"/>
    <property type="match status" value="1"/>
</dbReference>
<evidence type="ECO:0000256" key="1">
    <source>
        <dbReference type="ARBA" id="ARBA00000085"/>
    </source>
</evidence>
<dbReference type="SMART" id="SM00073">
    <property type="entry name" value="HPT"/>
    <property type="match status" value="1"/>
</dbReference>
<dbReference type="InterPro" id="IPR036890">
    <property type="entry name" value="HATPase_C_sf"/>
</dbReference>
<dbReference type="InterPro" id="IPR037006">
    <property type="entry name" value="CheA-like_homodim_sf"/>
</dbReference>
<dbReference type="InterPro" id="IPR035891">
    <property type="entry name" value="CheY-binding_CheA"/>
</dbReference>
<evidence type="ECO:0000256" key="11">
    <source>
        <dbReference type="ARBA" id="ARBA00022840"/>
    </source>
</evidence>
<feature type="region of interest" description="Disordered" evidence="15">
    <location>
        <begin position="134"/>
        <end position="188"/>
    </location>
</feature>
<dbReference type="EMBL" id="CDGJ01000003">
    <property type="protein sequence ID" value="CEJ05855.1"/>
    <property type="molecule type" value="Genomic_DNA"/>
</dbReference>
<reference evidence="19" key="2">
    <citation type="submission" date="2020-01" db="EMBL/GenBank/DDBJ databases">
        <authorList>
            <person name="Hornung B."/>
        </authorList>
    </citation>
    <scope>NUCLEOTIDE SEQUENCE</scope>
    <source>
        <strain evidence="19">PacBioINE</strain>
    </source>
</reference>
<comment type="function">
    <text evidence="13">Involved in the transmission of sensory signals from the chemoreceptors to the flagellar motors. CheA is autophosphorylated; it can transfer its phosphate group to either CheB or CheY.</text>
</comment>
<dbReference type="SMART" id="SM00387">
    <property type="entry name" value="HATPase_c"/>
    <property type="match status" value="1"/>
</dbReference>
<keyword evidence="11" id="KW-0067">ATP-binding</keyword>
<keyword evidence="5" id="KW-0963">Cytoplasm</keyword>
<dbReference type="Pfam" id="PF07194">
    <property type="entry name" value="P2"/>
    <property type="match status" value="1"/>
</dbReference>
<keyword evidence="10 19" id="KW-0418">Kinase</keyword>
<dbReference type="InterPro" id="IPR004358">
    <property type="entry name" value="Sig_transdc_His_kin-like_C"/>
</dbReference>
<evidence type="ECO:0000256" key="7">
    <source>
        <dbReference type="ARBA" id="ARBA00022553"/>
    </source>
</evidence>
<dbReference type="GO" id="GO:0006935">
    <property type="term" value="P:chemotaxis"/>
    <property type="evidence" value="ECO:0007669"/>
    <property type="project" value="UniProtKB-KW"/>
</dbReference>
<protein>
    <recommendedName>
        <fullName evidence="4">Chemotaxis protein CheA</fullName>
        <ecNumber evidence="3">2.7.13.3</ecNumber>
    </recommendedName>
</protein>
<dbReference type="InterPro" id="IPR005467">
    <property type="entry name" value="His_kinase_dom"/>
</dbReference>
<dbReference type="Gene3D" id="3.30.70.1110">
    <property type="entry name" value="Histidine kinase CheA-like, P2 response regulator-binding domain"/>
    <property type="match status" value="1"/>
</dbReference>
<proteinExistence type="predicted"/>
<accession>A0A8S0VYF8</accession>
<dbReference type="AlphaFoldDB" id="A0A8S0VYF8"/>
<keyword evidence="8 19" id="KW-0808">Transferase</keyword>
<dbReference type="PROSITE" id="PS50109">
    <property type="entry name" value="HIS_KIN"/>
    <property type="match status" value="1"/>
</dbReference>
<dbReference type="InterPro" id="IPR036061">
    <property type="entry name" value="CheW-like_dom_sf"/>
</dbReference>
<keyword evidence="21" id="KW-1185">Reference proteome</keyword>
<evidence type="ECO:0000256" key="3">
    <source>
        <dbReference type="ARBA" id="ARBA00012438"/>
    </source>
</evidence>
<dbReference type="SMART" id="SM00260">
    <property type="entry name" value="CheW"/>
    <property type="match status" value="1"/>
</dbReference>
<dbReference type="Gene3D" id="2.30.30.40">
    <property type="entry name" value="SH3 Domains"/>
    <property type="match status" value="1"/>
</dbReference>
<comment type="subcellular location">
    <subcellularLocation>
        <location evidence="2">Cytoplasm</location>
    </subcellularLocation>
</comment>
<dbReference type="InterPro" id="IPR002545">
    <property type="entry name" value="CheW-lke_dom"/>
</dbReference>
<dbReference type="PROSITE" id="PS50851">
    <property type="entry name" value="CHEW"/>
    <property type="match status" value="1"/>
</dbReference>
<keyword evidence="7 14" id="KW-0597">Phosphoprotein</keyword>
<dbReference type="InterPro" id="IPR003594">
    <property type="entry name" value="HATPase_dom"/>
</dbReference>
<evidence type="ECO:0000256" key="10">
    <source>
        <dbReference type="ARBA" id="ARBA00022777"/>
    </source>
</evidence>
<evidence type="ECO:0000313" key="21">
    <source>
        <dbReference type="Proteomes" id="UP001071230"/>
    </source>
</evidence>
<dbReference type="RefSeq" id="WP_240986264.1">
    <property type="nucleotide sequence ID" value="NZ_CDGJ01000003.1"/>
</dbReference>
<evidence type="ECO:0000313" key="20">
    <source>
        <dbReference type="EMBL" id="CEJ05855.1"/>
    </source>
</evidence>
<dbReference type="InterPro" id="IPR004105">
    <property type="entry name" value="CheA-like_dim"/>
</dbReference>
<dbReference type="InterPro" id="IPR051315">
    <property type="entry name" value="Bact_Chemotaxis_CheA"/>
</dbReference>
<dbReference type="InterPro" id="IPR008207">
    <property type="entry name" value="Sig_transdc_His_kin_Hpt_dom"/>
</dbReference>
<dbReference type="InterPro" id="IPR010808">
    <property type="entry name" value="CheA_P2-bd"/>
</dbReference>
<dbReference type="PANTHER" id="PTHR43395:SF10">
    <property type="entry name" value="CHEMOTAXIS PROTEIN CHEA"/>
    <property type="match status" value="1"/>
</dbReference>
<dbReference type="EMBL" id="LR746496">
    <property type="protein sequence ID" value="CAA7602973.1"/>
    <property type="molecule type" value="Genomic_DNA"/>
</dbReference>
<feature type="domain" description="CheW-like" evidence="17">
    <location>
        <begin position="599"/>
        <end position="733"/>
    </location>
</feature>
<evidence type="ECO:0000256" key="4">
    <source>
        <dbReference type="ARBA" id="ARBA00021495"/>
    </source>
</evidence>
<dbReference type="SMART" id="SM01231">
    <property type="entry name" value="H-kinase_dim"/>
    <property type="match status" value="1"/>
</dbReference>
<evidence type="ECO:0000256" key="8">
    <source>
        <dbReference type="ARBA" id="ARBA00022679"/>
    </source>
</evidence>
<dbReference type="InterPro" id="IPR036097">
    <property type="entry name" value="HisK_dim/P_sf"/>
</dbReference>
<organism evidence="19">
    <name type="scientific">Acididesulfobacillus acetoxydans</name>
    <dbReference type="NCBI Taxonomy" id="1561005"/>
    <lineage>
        <taxon>Bacteria</taxon>
        <taxon>Bacillati</taxon>
        <taxon>Bacillota</taxon>
        <taxon>Clostridia</taxon>
        <taxon>Eubacteriales</taxon>
        <taxon>Peptococcaceae</taxon>
        <taxon>Acididesulfobacillus</taxon>
    </lineage>
</organism>
<dbReference type="GO" id="GO:0005737">
    <property type="term" value="C:cytoplasm"/>
    <property type="evidence" value="ECO:0007669"/>
    <property type="project" value="UniProtKB-SubCell"/>
</dbReference>
<evidence type="ECO:0000256" key="12">
    <source>
        <dbReference type="ARBA" id="ARBA00023012"/>
    </source>
</evidence>
<dbReference type="EC" id="2.7.13.3" evidence="3"/>
<dbReference type="PRINTS" id="PR00344">
    <property type="entry name" value="BCTRLSENSOR"/>
</dbReference>
<feature type="domain" description="Histidine kinase" evidence="16">
    <location>
        <begin position="397"/>
        <end position="597"/>
    </location>
</feature>
<dbReference type="GO" id="GO:0000155">
    <property type="term" value="F:phosphorelay sensor kinase activity"/>
    <property type="evidence" value="ECO:0007669"/>
    <property type="project" value="InterPro"/>
</dbReference>
<evidence type="ECO:0000256" key="13">
    <source>
        <dbReference type="ARBA" id="ARBA00035100"/>
    </source>
</evidence>
<dbReference type="Pfam" id="PF01584">
    <property type="entry name" value="CheW"/>
    <property type="match status" value="1"/>
</dbReference>
<keyword evidence="12" id="KW-0902">Two-component regulatory system</keyword>
<dbReference type="Proteomes" id="UP001071230">
    <property type="component" value="Unassembled WGS sequence"/>
</dbReference>
<dbReference type="SUPFAM" id="SSF47226">
    <property type="entry name" value="Histidine-containing phosphotransfer domain, HPT domain"/>
    <property type="match status" value="1"/>
</dbReference>
<dbReference type="SUPFAM" id="SSF55874">
    <property type="entry name" value="ATPase domain of HSP90 chaperone/DNA topoisomerase II/histidine kinase"/>
    <property type="match status" value="1"/>
</dbReference>
<gene>
    <name evidence="20" type="ORF">DEACI_0275</name>
    <name evidence="19" type="ORF">DEACI_3796</name>
</gene>
<dbReference type="Proteomes" id="UP000836597">
    <property type="component" value="Chromosome"/>
</dbReference>
<comment type="catalytic activity">
    <reaction evidence="1">
        <text>ATP + protein L-histidine = ADP + protein N-phospho-L-histidine.</text>
        <dbReference type="EC" id="2.7.13.3"/>
    </reaction>
</comment>
<feature type="domain" description="HPt" evidence="18">
    <location>
        <begin position="9"/>
        <end position="113"/>
    </location>
</feature>
<evidence type="ECO:0000313" key="19">
    <source>
        <dbReference type="EMBL" id="CAA7602973.1"/>
    </source>
</evidence>
<evidence type="ECO:0000256" key="9">
    <source>
        <dbReference type="ARBA" id="ARBA00022741"/>
    </source>
</evidence>
<feature type="compositionally biased region" description="Basic and acidic residues" evidence="15">
    <location>
        <begin position="172"/>
        <end position="182"/>
    </location>
</feature>
<name>A0A8S0VYF8_9FIRM</name>
<dbReference type="InterPro" id="IPR037052">
    <property type="entry name" value="CheA-like_P2_sf"/>
</dbReference>
<dbReference type="Gene3D" id="1.10.287.560">
    <property type="entry name" value="Histidine kinase CheA-like, homodimeric domain"/>
    <property type="match status" value="1"/>
</dbReference>
<dbReference type="CDD" id="cd00731">
    <property type="entry name" value="CheA_reg"/>
    <property type="match status" value="1"/>
</dbReference>
<dbReference type="SUPFAM" id="SSF55052">
    <property type="entry name" value="CheY-binding domain of CheA"/>
    <property type="match status" value="1"/>
</dbReference>
<dbReference type="Pfam" id="PF02895">
    <property type="entry name" value="H-kinase_dim"/>
    <property type="match status" value="1"/>
</dbReference>
<evidence type="ECO:0000256" key="15">
    <source>
        <dbReference type="SAM" id="MobiDB-lite"/>
    </source>
</evidence>
<dbReference type="CDD" id="cd16916">
    <property type="entry name" value="HATPase_CheA-like"/>
    <property type="match status" value="1"/>
</dbReference>
<dbReference type="SUPFAM" id="SSF50341">
    <property type="entry name" value="CheW-like"/>
    <property type="match status" value="1"/>
</dbReference>
<evidence type="ECO:0000259" key="18">
    <source>
        <dbReference type="PROSITE" id="PS50894"/>
    </source>
</evidence>
<evidence type="ECO:0000259" key="17">
    <source>
        <dbReference type="PROSITE" id="PS50851"/>
    </source>
</evidence>
<evidence type="ECO:0000256" key="2">
    <source>
        <dbReference type="ARBA" id="ARBA00004496"/>
    </source>
</evidence>
<dbReference type="SUPFAM" id="SSF47384">
    <property type="entry name" value="Homodimeric domain of signal transducing histidine kinase"/>
    <property type="match status" value="1"/>
</dbReference>
<dbReference type="PANTHER" id="PTHR43395">
    <property type="entry name" value="SENSOR HISTIDINE KINASE CHEA"/>
    <property type="match status" value="1"/>
</dbReference>
<sequence length="735" mass="79433">MDGDDRENPGVDVAEFLDFYLLDSREQIDRLGTGLLRLEKEGQDINLVNDLFRSAHSLKGASGTMGFLPIVALTHAAEDLLDRLRQGAMEVTPGVVDVLLEVTDRIRTMLAQVEQRQEIREEYEDLVGVMKGWARGGSPSVREETGAGGVRNSPAGVHGAADKSRSSPSEPEGGREGGKVRADSTGAVEAREDNFVPRDFFLEAGDRDKVKEAQNKGYGIYQIDVTLADDTLMKAVRAVVIMQRLEGIGTVLKILPGIEEMDTAQDNHFCLLLISPEPSEAIREEILGVSEVAAAELHSYPTPSVLTGGADVSQEHGAESHYLYNNTPVSAPNAGVPAENVPIHTIRVDTARMDNLINMVGEMVITRTRLVQTGTDLKGCYPQEPLVSSLIETNVYLGRLMNDLQESVMRLRMVPIGTVFGRFPRLVRDLARRTKKEIELVVQGEDTELDKTVVEAIGDPLMHLIRNAVDHGIESPAERRAAGKRATGTVSLDAYHQGNHIAIVVADDGCGLPLEKIRRKAVAEGWVSAREGLSEREIAQFIFRPGFSTADTVTDISGRGVGMDVVKKALNSLGGTVDIDTRGGQGTTFTIRLPLTLAIIQALLVEVGQEVYAIPLSSVLETLLVARGDMKTVGGRAMVQLRGNALPLIFLEEEFDIPKTEKPPEEVFVVVVGLGDKALGLVVDGLRGQQEIVIKSLGEVLGSLPGIAGATILGDGKVTLILDIGSLLQDVVVRR</sequence>
<dbReference type="PROSITE" id="PS50894">
    <property type="entry name" value="HPT"/>
    <property type="match status" value="1"/>
</dbReference>
<dbReference type="FunFam" id="3.30.565.10:FF:000016">
    <property type="entry name" value="Chemotaxis protein CheA, putative"/>
    <property type="match status" value="1"/>
</dbReference>
<evidence type="ECO:0000256" key="6">
    <source>
        <dbReference type="ARBA" id="ARBA00022500"/>
    </source>
</evidence>
<dbReference type="Pfam" id="PF02518">
    <property type="entry name" value="HATPase_c"/>
    <property type="match status" value="1"/>
</dbReference>
<keyword evidence="6" id="KW-0145">Chemotaxis</keyword>
<evidence type="ECO:0000259" key="16">
    <source>
        <dbReference type="PROSITE" id="PS50109"/>
    </source>
</evidence>
<dbReference type="CDD" id="cd00088">
    <property type="entry name" value="HPT"/>
    <property type="match status" value="1"/>
</dbReference>
<dbReference type="GO" id="GO:0005524">
    <property type="term" value="F:ATP binding"/>
    <property type="evidence" value="ECO:0007669"/>
    <property type="project" value="UniProtKB-KW"/>
</dbReference>
<evidence type="ECO:0000256" key="14">
    <source>
        <dbReference type="PROSITE-ProRule" id="PRU00110"/>
    </source>
</evidence>
<reference evidence="20" key="1">
    <citation type="submission" date="2014-11" db="EMBL/GenBank/DDBJ databases">
        <authorList>
            <person name="Hornung B.V."/>
        </authorList>
    </citation>
    <scope>NUCLEOTIDE SEQUENCE</scope>
    <source>
        <strain evidence="20">INE</strain>
    </source>
</reference>
<dbReference type="Gene3D" id="3.30.565.10">
    <property type="entry name" value="Histidine kinase-like ATPase, C-terminal domain"/>
    <property type="match status" value="1"/>
</dbReference>